<keyword evidence="2 12" id="KW-1003">Cell membrane</keyword>
<feature type="binding site" evidence="12">
    <location>
        <position position="78"/>
    </location>
    <ligand>
        <name>Na(+)</name>
        <dbReference type="ChEBI" id="CHEBI:29101"/>
        <note>structural</note>
    </ligand>
</feature>
<comment type="subcellular location">
    <subcellularLocation>
        <location evidence="1 12">Cell membrane</location>
        <topology evidence="1 12">Multi-pass membrane protein</topology>
    </subcellularLocation>
</comment>
<feature type="transmembrane region" description="Helical" evidence="12">
    <location>
        <begin position="71"/>
        <end position="96"/>
    </location>
</feature>
<dbReference type="GO" id="GO:0046872">
    <property type="term" value="F:metal ion binding"/>
    <property type="evidence" value="ECO:0007669"/>
    <property type="project" value="UniProtKB-KW"/>
</dbReference>
<keyword evidence="6 12" id="KW-0915">Sodium</keyword>
<dbReference type="PANTHER" id="PTHR28259">
    <property type="entry name" value="FLUORIDE EXPORT PROTEIN 1-RELATED"/>
    <property type="match status" value="1"/>
</dbReference>
<comment type="caution">
    <text evidence="13">The sequence shown here is derived from an EMBL/GenBank/DDBJ whole genome shotgun (WGS) entry which is preliminary data.</text>
</comment>
<dbReference type="GO" id="GO:0140114">
    <property type="term" value="P:cellular detoxification of fluoride"/>
    <property type="evidence" value="ECO:0007669"/>
    <property type="project" value="UniProtKB-UniRule"/>
</dbReference>
<evidence type="ECO:0000256" key="11">
    <source>
        <dbReference type="ARBA" id="ARBA00035585"/>
    </source>
</evidence>
<feature type="binding site" evidence="12">
    <location>
        <position position="81"/>
    </location>
    <ligand>
        <name>Na(+)</name>
        <dbReference type="ChEBI" id="CHEBI:29101"/>
        <note>structural</note>
    </ligand>
</feature>
<protein>
    <recommendedName>
        <fullName evidence="12">Fluoride-specific ion channel FluC</fullName>
    </recommendedName>
</protein>
<dbReference type="AlphaFoldDB" id="A0AAE3G4B8"/>
<dbReference type="InterPro" id="IPR003691">
    <property type="entry name" value="FluC"/>
</dbReference>
<comment type="activity regulation">
    <text evidence="12">Na(+) is not transported, but it plays an essential structural role and its presence is essential for fluoride channel function.</text>
</comment>
<evidence type="ECO:0000256" key="7">
    <source>
        <dbReference type="ARBA" id="ARBA00023065"/>
    </source>
</evidence>
<accession>A0AAE3G4B8</accession>
<dbReference type="GO" id="GO:0062054">
    <property type="term" value="F:fluoride channel activity"/>
    <property type="evidence" value="ECO:0007669"/>
    <property type="project" value="UniProtKB-UniRule"/>
</dbReference>
<feature type="transmembrane region" description="Helical" evidence="12">
    <location>
        <begin position="102"/>
        <end position="124"/>
    </location>
</feature>
<dbReference type="EMBL" id="JALJXV010000006">
    <property type="protein sequence ID" value="MCP1675384.1"/>
    <property type="molecule type" value="Genomic_DNA"/>
</dbReference>
<dbReference type="HAMAP" id="MF_00454">
    <property type="entry name" value="FluC"/>
    <property type="match status" value="1"/>
</dbReference>
<evidence type="ECO:0000256" key="1">
    <source>
        <dbReference type="ARBA" id="ARBA00004651"/>
    </source>
</evidence>
<feature type="transmembrane region" description="Helical" evidence="12">
    <location>
        <begin position="34"/>
        <end position="55"/>
    </location>
</feature>
<evidence type="ECO:0000256" key="12">
    <source>
        <dbReference type="HAMAP-Rule" id="MF_00454"/>
    </source>
</evidence>
<comment type="catalytic activity">
    <reaction evidence="11">
        <text>fluoride(in) = fluoride(out)</text>
        <dbReference type="Rhea" id="RHEA:76159"/>
        <dbReference type="ChEBI" id="CHEBI:17051"/>
    </reaction>
    <physiologicalReaction direction="left-to-right" evidence="11">
        <dbReference type="Rhea" id="RHEA:76160"/>
    </physiologicalReaction>
</comment>
<dbReference type="Pfam" id="PF02537">
    <property type="entry name" value="CRCB"/>
    <property type="match status" value="1"/>
</dbReference>
<evidence type="ECO:0000256" key="4">
    <source>
        <dbReference type="ARBA" id="ARBA00022692"/>
    </source>
</evidence>
<dbReference type="Proteomes" id="UP001205843">
    <property type="component" value="Unassembled WGS sequence"/>
</dbReference>
<comment type="similarity">
    <text evidence="10 12">Belongs to the fluoride channel Fluc/FEX (TC 1.A.43) family.</text>
</comment>
<comment type="function">
    <text evidence="12">Fluoride-specific ion channel. Important for reducing fluoride concentration in the cell, thus reducing its toxicity.</text>
</comment>
<evidence type="ECO:0000256" key="9">
    <source>
        <dbReference type="ARBA" id="ARBA00023303"/>
    </source>
</evidence>
<keyword evidence="12" id="KW-0813">Transport</keyword>
<evidence type="ECO:0000256" key="6">
    <source>
        <dbReference type="ARBA" id="ARBA00023053"/>
    </source>
</evidence>
<keyword evidence="14" id="KW-1185">Reference proteome</keyword>
<name>A0AAE3G4B8_9GAMM</name>
<reference evidence="13" key="1">
    <citation type="submission" date="2022-03" db="EMBL/GenBank/DDBJ databases">
        <title>Genomic Encyclopedia of Type Strains, Phase III (KMG-III): the genomes of soil and plant-associated and newly described type strains.</title>
        <authorList>
            <person name="Whitman W."/>
        </authorList>
    </citation>
    <scope>NUCLEOTIDE SEQUENCE</scope>
    <source>
        <strain evidence="13">ANL 6-2</strain>
    </source>
</reference>
<evidence type="ECO:0000256" key="8">
    <source>
        <dbReference type="ARBA" id="ARBA00023136"/>
    </source>
</evidence>
<keyword evidence="5 12" id="KW-1133">Transmembrane helix</keyword>
<evidence type="ECO:0000256" key="3">
    <source>
        <dbReference type="ARBA" id="ARBA00022519"/>
    </source>
</evidence>
<evidence type="ECO:0000256" key="10">
    <source>
        <dbReference type="ARBA" id="ARBA00035120"/>
    </source>
</evidence>
<keyword evidence="12" id="KW-0479">Metal-binding</keyword>
<gene>
    <name evidence="12" type="primary">fluC</name>
    <name evidence="12" type="synonym">crcB</name>
    <name evidence="13" type="ORF">J2T57_002534</name>
</gene>
<proteinExistence type="inferred from homology"/>
<keyword evidence="3" id="KW-0997">Cell inner membrane</keyword>
<keyword evidence="4 12" id="KW-0812">Transmembrane</keyword>
<evidence type="ECO:0000313" key="13">
    <source>
        <dbReference type="EMBL" id="MCP1675384.1"/>
    </source>
</evidence>
<dbReference type="PANTHER" id="PTHR28259:SF1">
    <property type="entry name" value="FLUORIDE EXPORT PROTEIN 1-RELATED"/>
    <property type="match status" value="1"/>
</dbReference>
<evidence type="ECO:0000256" key="2">
    <source>
        <dbReference type="ARBA" id="ARBA00022475"/>
    </source>
</evidence>
<keyword evidence="7 12" id="KW-0406">Ion transport</keyword>
<keyword evidence="9 12" id="KW-0407">Ion channel</keyword>
<evidence type="ECO:0000256" key="5">
    <source>
        <dbReference type="ARBA" id="ARBA00022989"/>
    </source>
</evidence>
<keyword evidence="8 12" id="KW-0472">Membrane</keyword>
<dbReference type="RefSeq" id="WP_253478793.1">
    <property type="nucleotide sequence ID" value="NZ_JALJXV010000006.1"/>
</dbReference>
<evidence type="ECO:0000313" key="14">
    <source>
        <dbReference type="Proteomes" id="UP001205843"/>
    </source>
</evidence>
<sequence length="131" mass="13759">MNRLVMMVALGSALGGMARHGVRDLLAVAGLEPQLISTLAVNVAGSLIIGALAVLTAENARFAIHERYRQFLMAGFCGGFTTFSIFSAEAVSLLQAGHTAQAAGYVLATVLLSIAACWTGWVFAGRYNAIR</sequence>
<dbReference type="GO" id="GO:0005886">
    <property type="term" value="C:plasma membrane"/>
    <property type="evidence" value="ECO:0007669"/>
    <property type="project" value="UniProtKB-SubCell"/>
</dbReference>
<organism evidence="13 14">
    <name type="scientific">Natronocella acetinitrilica</name>
    <dbReference type="NCBI Taxonomy" id="414046"/>
    <lineage>
        <taxon>Bacteria</taxon>
        <taxon>Pseudomonadati</taxon>
        <taxon>Pseudomonadota</taxon>
        <taxon>Gammaproteobacteria</taxon>
        <taxon>Chromatiales</taxon>
        <taxon>Ectothiorhodospiraceae</taxon>
        <taxon>Natronocella</taxon>
    </lineage>
</organism>